<feature type="transmembrane region" description="Helical" evidence="1">
    <location>
        <begin position="122"/>
        <end position="140"/>
    </location>
</feature>
<comment type="caution">
    <text evidence="3">The sequence shown here is derived from an EMBL/GenBank/DDBJ whole genome shotgun (WGS) entry which is preliminary data.</text>
</comment>
<evidence type="ECO:0000313" key="4">
    <source>
        <dbReference type="Proteomes" id="UP001575652"/>
    </source>
</evidence>
<evidence type="ECO:0000313" key="3">
    <source>
        <dbReference type="EMBL" id="MFB0835131.1"/>
    </source>
</evidence>
<feature type="domain" description="Heparan-alpha-glucosaminide N-acetyltransferase catalytic" evidence="2">
    <location>
        <begin position="12"/>
        <end position="220"/>
    </location>
</feature>
<organism evidence="3 4">
    <name type="scientific">Arthrobacter halodurans</name>
    <dbReference type="NCBI Taxonomy" id="516699"/>
    <lineage>
        <taxon>Bacteria</taxon>
        <taxon>Bacillati</taxon>
        <taxon>Actinomycetota</taxon>
        <taxon>Actinomycetes</taxon>
        <taxon>Micrococcales</taxon>
        <taxon>Micrococcaceae</taxon>
        <taxon>Arthrobacter</taxon>
    </lineage>
</organism>
<keyword evidence="1" id="KW-1133">Transmembrane helix</keyword>
<evidence type="ECO:0000256" key="1">
    <source>
        <dbReference type="SAM" id="Phobius"/>
    </source>
</evidence>
<keyword evidence="4" id="KW-1185">Reference proteome</keyword>
<name>A0ABV4UPE2_9MICC</name>
<gene>
    <name evidence="3" type="ORF">ACETWP_11070</name>
</gene>
<keyword evidence="1" id="KW-0472">Membrane</keyword>
<feature type="transmembrane region" description="Helical" evidence="1">
    <location>
        <begin position="152"/>
        <end position="171"/>
    </location>
</feature>
<feature type="transmembrane region" description="Helical" evidence="1">
    <location>
        <begin position="99"/>
        <end position="116"/>
    </location>
</feature>
<dbReference type="PANTHER" id="PTHR30590:SF3">
    <property type="entry name" value="HYPOTHETICAL MEMBRANE SPANNING PROTEIN"/>
    <property type="match status" value="1"/>
</dbReference>
<feature type="transmembrane region" description="Helical" evidence="1">
    <location>
        <begin position="56"/>
        <end position="79"/>
    </location>
</feature>
<evidence type="ECO:0000259" key="2">
    <source>
        <dbReference type="Pfam" id="PF07786"/>
    </source>
</evidence>
<reference evidence="3 4" key="1">
    <citation type="submission" date="2024-09" db="EMBL/GenBank/DDBJ databases">
        <authorList>
            <person name="Salinas-Garcia M.A."/>
            <person name="Prieme A."/>
        </authorList>
    </citation>
    <scope>NUCLEOTIDE SEQUENCE [LARGE SCALE GENOMIC DNA]</scope>
    <source>
        <strain evidence="3 4">DSM 21081</strain>
    </source>
</reference>
<dbReference type="RefSeq" id="WP_373972303.1">
    <property type="nucleotide sequence ID" value="NZ_JBHDLJ010000008.1"/>
</dbReference>
<dbReference type="Pfam" id="PF07786">
    <property type="entry name" value="HGSNAT_cat"/>
    <property type="match status" value="1"/>
</dbReference>
<keyword evidence="1" id="KW-0812">Transmembrane</keyword>
<dbReference type="PANTHER" id="PTHR30590">
    <property type="entry name" value="INNER MEMBRANE PROTEIN"/>
    <property type="match status" value="1"/>
</dbReference>
<feature type="transmembrane region" description="Helical" evidence="1">
    <location>
        <begin position="302"/>
        <end position="327"/>
    </location>
</feature>
<feature type="transmembrane region" description="Helical" evidence="1">
    <location>
        <begin position="334"/>
        <end position="351"/>
    </location>
</feature>
<feature type="transmembrane region" description="Helical" evidence="1">
    <location>
        <begin position="371"/>
        <end position="389"/>
    </location>
</feature>
<dbReference type="Proteomes" id="UP001575652">
    <property type="component" value="Unassembled WGS sequence"/>
</dbReference>
<sequence>MTATRGPAVQRRLAGVDAARGLALLGMMATHIVPLSQPAAGGALADASLASVEPTWAALLFAGKASALFAILAGVGLALLTGGPHPHAAARLSATRRGVAVRALVIAGIGFASGMLDTHVAVILTHYGLLFVLAIPFLGLPARRLAWWAGGWLLVSPALWWAAHPVVAALVRPADVGGSPQFADLARPATLAADLLVTGYYPVLVWTGFILLGLTLGRLDLARPRVVLGLLLGGGALALAARSASDALVALPQAAAALRGATGTDGEGLRLALSTGQGLGGSEGTAWWFALSAPHSGAPLDLLHVSGTAAAVLGACLLLAAALRAVLGDAGEPVLWPLAGAGAATLTLYTAHLVALDLLSGPTAQLPRHELYLWFCAGAVLAGIGLKWAGTRGPLESLVHAAAASVASGAAAARDRR</sequence>
<feature type="transmembrane region" description="Helical" evidence="1">
    <location>
        <begin position="226"/>
        <end position="244"/>
    </location>
</feature>
<dbReference type="InterPro" id="IPR012429">
    <property type="entry name" value="HGSNAT_cat"/>
</dbReference>
<dbReference type="EMBL" id="JBHDLJ010000008">
    <property type="protein sequence ID" value="MFB0835131.1"/>
    <property type="molecule type" value="Genomic_DNA"/>
</dbReference>
<proteinExistence type="predicted"/>
<feature type="transmembrane region" description="Helical" evidence="1">
    <location>
        <begin position="191"/>
        <end position="214"/>
    </location>
</feature>
<dbReference type="InterPro" id="IPR052529">
    <property type="entry name" value="Bact_Transport_Assoc"/>
</dbReference>
<feature type="transmembrane region" description="Helical" evidence="1">
    <location>
        <begin position="21"/>
        <end position="44"/>
    </location>
</feature>
<protein>
    <submittedName>
        <fullName evidence="3">Heparan-alpha-glucosaminide N-acetyltransferase domain-containing protein</fullName>
    </submittedName>
</protein>
<accession>A0ABV4UPE2</accession>